<dbReference type="CDD" id="cd13900">
    <property type="entry name" value="CuRO_3_Tth-MCO_like"/>
    <property type="match status" value="1"/>
</dbReference>
<reference evidence="3 4" key="1">
    <citation type="journal article" date="2019" name="Extremophiles">
        <title>Biogeography of thermophiles and predominance of Thermus scotoductus in domestic water heaters.</title>
        <authorList>
            <person name="Wilpiszeski R.L."/>
            <person name="Zhang Z."/>
            <person name="House C.H."/>
        </authorList>
    </citation>
    <scope>NUCLEOTIDE SEQUENCE [LARGE SCALE GENOMIC DNA]</scope>
    <source>
        <strain evidence="3 4">24_S24</strain>
    </source>
</reference>
<dbReference type="Gene3D" id="2.60.40.420">
    <property type="entry name" value="Cupredoxins - blue copper proteins"/>
    <property type="match status" value="1"/>
</dbReference>
<evidence type="ECO:0000313" key="4">
    <source>
        <dbReference type="Proteomes" id="UP000288051"/>
    </source>
</evidence>
<dbReference type="InterPro" id="IPR008972">
    <property type="entry name" value="Cupredoxin"/>
</dbReference>
<dbReference type="SUPFAM" id="SSF49503">
    <property type="entry name" value="Cupredoxins"/>
    <property type="match status" value="1"/>
</dbReference>
<name>A0A430SIC5_THESC</name>
<dbReference type="AlphaFoldDB" id="A0A430SIC5"/>
<organism evidence="3 4">
    <name type="scientific">Thermus scotoductus</name>
    <dbReference type="NCBI Taxonomy" id="37636"/>
    <lineage>
        <taxon>Bacteria</taxon>
        <taxon>Thermotogati</taxon>
        <taxon>Deinococcota</taxon>
        <taxon>Deinococci</taxon>
        <taxon>Thermales</taxon>
        <taxon>Thermaceae</taxon>
        <taxon>Thermus</taxon>
    </lineage>
</organism>
<comment type="caution">
    <text evidence="3">The sequence shown here is derived from an EMBL/GenBank/DDBJ whole genome shotgun (WGS) entry which is preliminary data.</text>
</comment>
<dbReference type="PROSITE" id="PS00080">
    <property type="entry name" value="MULTICOPPER_OXIDASE2"/>
    <property type="match status" value="1"/>
</dbReference>
<evidence type="ECO:0000313" key="3">
    <source>
        <dbReference type="EMBL" id="RTH40486.1"/>
    </source>
</evidence>
<dbReference type="InterPro" id="IPR002355">
    <property type="entry name" value="Cu_oxidase_Cu_BS"/>
</dbReference>
<gene>
    <name evidence="3" type="ORF">CSW37_00005</name>
</gene>
<protein>
    <submittedName>
        <fullName evidence="3">Copper oxidase</fullName>
    </submittedName>
</protein>
<dbReference type="EMBL" id="PELZ01000001">
    <property type="protein sequence ID" value="RTH40486.1"/>
    <property type="molecule type" value="Genomic_DNA"/>
</dbReference>
<evidence type="ECO:0000256" key="1">
    <source>
        <dbReference type="ARBA" id="ARBA00022723"/>
    </source>
</evidence>
<dbReference type="Proteomes" id="UP000288051">
    <property type="component" value="Unassembled WGS sequence"/>
</dbReference>
<evidence type="ECO:0000259" key="2">
    <source>
        <dbReference type="Pfam" id="PF07731"/>
    </source>
</evidence>
<dbReference type="Pfam" id="PF07731">
    <property type="entry name" value="Cu-oxidase_2"/>
    <property type="match status" value="1"/>
</dbReference>
<sequence>AKLPALSPNQARVTRRITFTEDMMAGRFFINGKTFDPRRVDFRGRVGDLEVWELENQGDMDHPFHLHTHPFQVLSVNGKAFPYRALKDVVNLKAKEVVRLLVPLRNLPGKTVFHCHIVEHEDRGMMGILDVS</sequence>
<dbReference type="RefSeq" id="WP_153184462.1">
    <property type="nucleotide sequence ID" value="NZ_PELZ01000001.1"/>
</dbReference>
<dbReference type="GO" id="GO:0005507">
    <property type="term" value="F:copper ion binding"/>
    <property type="evidence" value="ECO:0007669"/>
    <property type="project" value="InterPro"/>
</dbReference>
<keyword evidence="1" id="KW-0479">Metal-binding</keyword>
<proteinExistence type="predicted"/>
<dbReference type="InterPro" id="IPR011706">
    <property type="entry name" value="Cu-oxidase_C"/>
</dbReference>
<accession>A0A430SIC5</accession>
<feature type="domain" description="Plastocyanin-like" evidence="2">
    <location>
        <begin position="15"/>
        <end position="131"/>
    </location>
</feature>
<feature type="non-terminal residue" evidence="3">
    <location>
        <position position="1"/>
    </location>
</feature>
<dbReference type="GO" id="GO:0016491">
    <property type="term" value="F:oxidoreductase activity"/>
    <property type="evidence" value="ECO:0007669"/>
    <property type="project" value="InterPro"/>
</dbReference>